<protein>
    <submittedName>
        <fullName evidence="2">Guanylate kinase</fullName>
    </submittedName>
</protein>
<dbReference type="SUPFAM" id="SSF47391">
    <property type="entry name" value="Dimerization-anchoring domain of cAMP-dependent PK regulatory subunit"/>
    <property type="match status" value="1"/>
</dbReference>
<feature type="compositionally biased region" description="Basic residues" evidence="1">
    <location>
        <begin position="116"/>
        <end position="131"/>
    </location>
</feature>
<sequence length="247" mass="26924">MATQTLSPRAQAEDDAIVPDAKRSHAEDVLSFQEISHLNDRKVSLKDSHFGYLQQHPELRSILADFTAAVLLEKPMKIFPFAAEHFAGLAQSPESGPPMLVRGSPARHPAPEAKAAARRPRARCRPTRGRRRRDMITADAEAGKYLETGPEPEAEGELIGTTLEAITRIKAMGAVPLLHVSYERAVAARTCEKVNPPPCTVLVCEDAEPPAGANFNFNTIITNGNSDKVLDALVAAVEKYYPDRVPV</sequence>
<reference evidence="2 3" key="1">
    <citation type="submission" date="2024-03" db="EMBL/GenBank/DDBJ databases">
        <title>Aureococcus anophagefferens CCMP1851 and Kratosvirus quantuckense: Draft genome of a second virus-susceptible host strain in the model system.</title>
        <authorList>
            <person name="Chase E."/>
            <person name="Truchon A.R."/>
            <person name="Schepens W."/>
            <person name="Wilhelm S.W."/>
        </authorList>
    </citation>
    <scope>NUCLEOTIDE SEQUENCE [LARGE SCALE GENOMIC DNA]</scope>
    <source>
        <strain evidence="2 3">CCMP1851</strain>
    </source>
</reference>
<dbReference type="EMBL" id="JBBJCI010000333">
    <property type="protein sequence ID" value="KAK7234289.1"/>
    <property type="molecule type" value="Genomic_DNA"/>
</dbReference>
<name>A0ABR1FNS9_AURAN</name>
<feature type="region of interest" description="Disordered" evidence="1">
    <location>
        <begin position="103"/>
        <end position="131"/>
    </location>
</feature>
<dbReference type="Gene3D" id="1.20.890.10">
    <property type="entry name" value="cAMP-dependent protein kinase regulatory subunit, dimerization-anchoring domain"/>
    <property type="match status" value="1"/>
</dbReference>
<accession>A0ABR1FNS9</accession>
<evidence type="ECO:0000313" key="3">
    <source>
        <dbReference type="Proteomes" id="UP001363151"/>
    </source>
</evidence>
<comment type="caution">
    <text evidence="2">The sequence shown here is derived from an EMBL/GenBank/DDBJ whole genome shotgun (WGS) entry which is preliminary data.</text>
</comment>
<keyword evidence="3" id="KW-1185">Reference proteome</keyword>
<proteinExistence type="predicted"/>
<evidence type="ECO:0000313" key="2">
    <source>
        <dbReference type="EMBL" id="KAK7234289.1"/>
    </source>
</evidence>
<keyword evidence="2" id="KW-0418">Kinase</keyword>
<organism evidence="2 3">
    <name type="scientific">Aureococcus anophagefferens</name>
    <name type="common">Harmful bloom alga</name>
    <dbReference type="NCBI Taxonomy" id="44056"/>
    <lineage>
        <taxon>Eukaryota</taxon>
        <taxon>Sar</taxon>
        <taxon>Stramenopiles</taxon>
        <taxon>Ochrophyta</taxon>
        <taxon>Pelagophyceae</taxon>
        <taxon>Pelagomonadales</taxon>
        <taxon>Pelagomonadaceae</taxon>
        <taxon>Aureococcus</taxon>
    </lineage>
</organism>
<evidence type="ECO:0000256" key="1">
    <source>
        <dbReference type="SAM" id="MobiDB-lite"/>
    </source>
</evidence>
<keyword evidence="2" id="KW-0808">Transferase</keyword>
<dbReference type="Proteomes" id="UP001363151">
    <property type="component" value="Unassembled WGS sequence"/>
</dbReference>
<gene>
    <name evidence="2" type="primary">GUK1</name>
    <name evidence="2" type="ORF">SO694_00207018</name>
</gene>
<dbReference type="GO" id="GO:0016301">
    <property type="term" value="F:kinase activity"/>
    <property type="evidence" value="ECO:0007669"/>
    <property type="project" value="UniProtKB-KW"/>
</dbReference>
<dbReference type="InterPro" id="IPR047501">
    <property type="entry name" value="DD_CATIP"/>
</dbReference>
<dbReference type="CDD" id="cd22973">
    <property type="entry name" value="DD_CATIP"/>
    <property type="match status" value="1"/>
</dbReference>